<dbReference type="Proteomes" id="UP000249239">
    <property type="component" value="Unassembled WGS sequence"/>
</dbReference>
<sequence length="186" mass="20550">MKVVGVCLLMVLLWSPQAKGQGVFNVYHDEVAFRAAIGIVQQADDLIDLESGAIACRLVRGCHQYGFCCRSYSRLLWNSPGALAAGFPMDTLYVSNANRVIHYVGGYFYNVDSDGRFVNSPVTLKVAGFSFTFQPESSSTFTGFVFCQPVEEVSFTGNVLNLKDDVVLTMTHVYMGSQENMALTRR</sequence>
<organism evidence="2 3">
    <name type="scientific">Breznakibacter xylanolyticus</name>
    <dbReference type="NCBI Taxonomy" id="990"/>
    <lineage>
        <taxon>Bacteria</taxon>
        <taxon>Pseudomonadati</taxon>
        <taxon>Bacteroidota</taxon>
        <taxon>Bacteroidia</taxon>
        <taxon>Marinilabiliales</taxon>
        <taxon>Marinilabiliaceae</taxon>
        <taxon>Breznakibacter</taxon>
    </lineage>
</organism>
<evidence type="ECO:0000313" key="2">
    <source>
        <dbReference type="EMBL" id="PZX16086.1"/>
    </source>
</evidence>
<feature type="chain" id="PRO_5016160560" evidence="1">
    <location>
        <begin position="21"/>
        <end position="186"/>
    </location>
</feature>
<reference evidence="2 3" key="1">
    <citation type="submission" date="2018-06" db="EMBL/GenBank/DDBJ databases">
        <title>Genomic Encyclopedia of Archaeal and Bacterial Type Strains, Phase II (KMG-II): from individual species to whole genera.</title>
        <authorList>
            <person name="Goeker M."/>
        </authorList>
    </citation>
    <scope>NUCLEOTIDE SEQUENCE [LARGE SCALE GENOMIC DNA]</scope>
    <source>
        <strain evidence="2 3">DSM 6779</strain>
    </source>
</reference>
<dbReference type="AlphaFoldDB" id="A0A2W7NS31"/>
<gene>
    <name evidence="2" type="ORF">LX69_01960</name>
</gene>
<keyword evidence="1" id="KW-0732">Signal</keyword>
<evidence type="ECO:0000313" key="3">
    <source>
        <dbReference type="Proteomes" id="UP000249239"/>
    </source>
</evidence>
<keyword evidence="3" id="KW-1185">Reference proteome</keyword>
<proteinExistence type="predicted"/>
<protein>
    <submittedName>
        <fullName evidence="2">Uncharacterized protein</fullName>
    </submittedName>
</protein>
<name>A0A2W7NS31_9BACT</name>
<comment type="caution">
    <text evidence="2">The sequence shown here is derived from an EMBL/GenBank/DDBJ whole genome shotgun (WGS) entry which is preliminary data.</text>
</comment>
<feature type="signal peptide" evidence="1">
    <location>
        <begin position="1"/>
        <end position="20"/>
    </location>
</feature>
<dbReference type="RefSeq" id="WP_146260705.1">
    <property type="nucleotide sequence ID" value="NZ_QKZK01000014.1"/>
</dbReference>
<dbReference type="EMBL" id="QKZK01000014">
    <property type="protein sequence ID" value="PZX16086.1"/>
    <property type="molecule type" value="Genomic_DNA"/>
</dbReference>
<evidence type="ECO:0000256" key="1">
    <source>
        <dbReference type="SAM" id="SignalP"/>
    </source>
</evidence>
<accession>A0A2W7NS31</accession>